<evidence type="ECO:0000313" key="5">
    <source>
        <dbReference type="EMBL" id="MBP2454629.1"/>
    </source>
</evidence>
<dbReference type="PANTHER" id="PTHR46796:SF14">
    <property type="entry name" value="TRANSCRIPTIONAL REGULATORY PROTEIN"/>
    <property type="match status" value="1"/>
</dbReference>
<proteinExistence type="predicted"/>
<dbReference type="InterPro" id="IPR018060">
    <property type="entry name" value="HTH_AraC"/>
</dbReference>
<dbReference type="InterPro" id="IPR009057">
    <property type="entry name" value="Homeodomain-like_sf"/>
</dbReference>
<dbReference type="Gene3D" id="1.10.10.60">
    <property type="entry name" value="Homeodomain-like"/>
    <property type="match status" value="2"/>
</dbReference>
<gene>
    <name evidence="5" type="ORF">JOF57_004542</name>
</gene>
<organism evidence="5 6">
    <name type="scientific">Mycolicibacterium lutetiense</name>
    <dbReference type="NCBI Taxonomy" id="1641992"/>
    <lineage>
        <taxon>Bacteria</taxon>
        <taxon>Bacillati</taxon>
        <taxon>Actinomycetota</taxon>
        <taxon>Actinomycetes</taxon>
        <taxon>Mycobacteriales</taxon>
        <taxon>Mycobacteriaceae</taxon>
        <taxon>Mycolicibacterium</taxon>
    </lineage>
</organism>
<dbReference type="EMBL" id="JAGIOP010000002">
    <property type="protein sequence ID" value="MBP2454629.1"/>
    <property type="molecule type" value="Genomic_DNA"/>
</dbReference>
<dbReference type="InterPro" id="IPR018062">
    <property type="entry name" value="HTH_AraC-typ_CS"/>
</dbReference>
<dbReference type="PRINTS" id="PR00032">
    <property type="entry name" value="HTHARAC"/>
</dbReference>
<keyword evidence="1" id="KW-0805">Transcription regulation</keyword>
<keyword evidence="2" id="KW-0238">DNA-binding</keyword>
<evidence type="ECO:0000256" key="3">
    <source>
        <dbReference type="ARBA" id="ARBA00023163"/>
    </source>
</evidence>
<dbReference type="SUPFAM" id="SSF46689">
    <property type="entry name" value="Homeodomain-like"/>
    <property type="match status" value="2"/>
</dbReference>
<sequence length="286" mass="31876">MSLKVWNDNRALTPRIVVSQQDMAARGMRLRFVTEQVDQPTDWCCFDDSRHLIYVHRQGSLQKMETALQWEPSSHAVPRVGDIWVVPAGERCASLVHGGEPAGFCEIAIPVQTVGEDAHVPRVKKRDPLIYQLSEGLAKLFGREDAPARLLKDSLAESLRLHISDTCAVTRPRRTSGRTALDASTRTILVEYLEDGLDSEITVETMAALAEMSVSRFIKAFAAAFHTTPHQYLLGLRIERAKSLLVTTSRSITEISSAVGFSKPNHFATAFRYRVGVSPTDYRRNG</sequence>
<keyword evidence="6" id="KW-1185">Reference proteome</keyword>
<name>A0ABS5A196_9MYCO</name>
<dbReference type="Proteomes" id="UP000694460">
    <property type="component" value="Unassembled WGS sequence"/>
</dbReference>
<reference evidence="5 6" key="1">
    <citation type="submission" date="2021-03" db="EMBL/GenBank/DDBJ databases">
        <title>Sequencing the genomes of 1000 actinobacteria strains.</title>
        <authorList>
            <person name="Klenk H.-P."/>
        </authorList>
    </citation>
    <scope>NUCLEOTIDE SEQUENCE [LARGE SCALE GENOMIC DNA]</scope>
    <source>
        <strain evidence="5 6">DSM 46713</strain>
    </source>
</reference>
<keyword evidence="3" id="KW-0804">Transcription</keyword>
<dbReference type="PROSITE" id="PS00041">
    <property type="entry name" value="HTH_ARAC_FAMILY_1"/>
    <property type="match status" value="1"/>
</dbReference>
<evidence type="ECO:0000313" key="6">
    <source>
        <dbReference type="Proteomes" id="UP000694460"/>
    </source>
</evidence>
<dbReference type="Pfam" id="PF12833">
    <property type="entry name" value="HTH_18"/>
    <property type="match status" value="1"/>
</dbReference>
<dbReference type="PROSITE" id="PS01124">
    <property type="entry name" value="HTH_ARAC_FAMILY_2"/>
    <property type="match status" value="1"/>
</dbReference>
<dbReference type="PANTHER" id="PTHR46796">
    <property type="entry name" value="HTH-TYPE TRANSCRIPTIONAL ACTIVATOR RHAS-RELATED"/>
    <property type="match status" value="1"/>
</dbReference>
<feature type="domain" description="HTH araC/xylS-type" evidence="4">
    <location>
        <begin position="187"/>
        <end position="285"/>
    </location>
</feature>
<protein>
    <submittedName>
        <fullName evidence="5">AraC family transcriptional regulator</fullName>
    </submittedName>
</protein>
<dbReference type="InterPro" id="IPR050204">
    <property type="entry name" value="AraC_XylS_family_regulators"/>
</dbReference>
<dbReference type="RefSeq" id="WP_307870076.1">
    <property type="nucleotide sequence ID" value="NZ_JAGIOP010000002.1"/>
</dbReference>
<evidence type="ECO:0000259" key="4">
    <source>
        <dbReference type="PROSITE" id="PS01124"/>
    </source>
</evidence>
<evidence type="ECO:0000256" key="2">
    <source>
        <dbReference type="ARBA" id="ARBA00023125"/>
    </source>
</evidence>
<evidence type="ECO:0000256" key="1">
    <source>
        <dbReference type="ARBA" id="ARBA00023015"/>
    </source>
</evidence>
<comment type="caution">
    <text evidence="5">The sequence shown here is derived from an EMBL/GenBank/DDBJ whole genome shotgun (WGS) entry which is preliminary data.</text>
</comment>
<dbReference type="SMART" id="SM00342">
    <property type="entry name" value="HTH_ARAC"/>
    <property type="match status" value="1"/>
</dbReference>
<accession>A0ABS5A196</accession>
<dbReference type="InterPro" id="IPR020449">
    <property type="entry name" value="Tscrpt_reg_AraC-type_HTH"/>
</dbReference>